<dbReference type="InterPro" id="IPR005381">
    <property type="entry name" value="Znf-XS_domain"/>
</dbReference>
<organism evidence="6 7">
    <name type="scientific">Heracleum sosnowskyi</name>
    <dbReference type="NCBI Taxonomy" id="360622"/>
    <lineage>
        <taxon>Eukaryota</taxon>
        <taxon>Viridiplantae</taxon>
        <taxon>Streptophyta</taxon>
        <taxon>Embryophyta</taxon>
        <taxon>Tracheophyta</taxon>
        <taxon>Spermatophyta</taxon>
        <taxon>Magnoliopsida</taxon>
        <taxon>eudicotyledons</taxon>
        <taxon>Gunneridae</taxon>
        <taxon>Pentapetalae</taxon>
        <taxon>asterids</taxon>
        <taxon>campanulids</taxon>
        <taxon>Apiales</taxon>
        <taxon>Apiaceae</taxon>
        <taxon>Apioideae</taxon>
        <taxon>apioid superclade</taxon>
        <taxon>Tordylieae</taxon>
        <taxon>Tordyliinae</taxon>
        <taxon>Heracleum</taxon>
    </lineage>
</organism>
<feature type="domain" description="Zinc finger-XS" evidence="5">
    <location>
        <begin position="102"/>
        <end position="143"/>
    </location>
</feature>
<protein>
    <submittedName>
        <fullName evidence="6">Uncharacterized protein</fullName>
    </submittedName>
</protein>
<evidence type="ECO:0000256" key="1">
    <source>
        <dbReference type="ARBA" id="ARBA00023054"/>
    </source>
</evidence>
<dbReference type="Gene3D" id="3.30.70.2890">
    <property type="entry name" value="XS domain"/>
    <property type="match status" value="1"/>
</dbReference>
<dbReference type="Proteomes" id="UP001237642">
    <property type="component" value="Unassembled WGS sequence"/>
</dbReference>
<dbReference type="InterPro" id="IPR038588">
    <property type="entry name" value="XS_domain_sf"/>
</dbReference>
<reference evidence="6" key="1">
    <citation type="submission" date="2023-02" db="EMBL/GenBank/DDBJ databases">
        <title>Genome of toxic invasive species Heracleum sosnowskyi carries increased number of genes despite the absence of recent whole-genome duplications.</title>
        <authorList>
            <person name="Schelkunov M."/>
            <person name="Shtratnikova V."/>
            <person name="Makarenko M."/>
            <person name="Klepikova A."/>
            <person name="Omelchenko D."/>
            <person name="Novikova G."/>
            <person name="Obukhova E."/>
            <person name="Bogdanov V."/>
            <person name="Penin A."/>
            <person name="Logacheva M."/>
        </authorList>
    </citation>
    <scope>NUCLEOTIDE SEQUENCE</scope>
    <source>
        <strain evidence="6">Hsosn_3</strain>
        <tissue evidence="6">Leaf</tissue>
    </source>
</reference>
<evidence type="ECO:0000259" key="5">
    <source>
        <dbReference type="Pfam" id="PF03470"/>
    </source>
</evidence>
<name>A0AAD8I1X1_9APIA</name>
<dbReference type="Pfam" id="PF03470">
    <property type="entry name" value="zf-XS"/>
    <property type="match status" value="1"/>
</dbReference>
<dbReference type="GO" id="GO:0080188">
    <property type="term" value="P:gene silencing by siRNA-directed DNA methylation"/>
    <property type="evidence" value="ECO:0007669"/>
    <property type="project" value="InterPro"/>
</dbReference>
<evidence type="ECO:0000313" key="6">
    <source>
        <dbReference type="EMBL" id="KAK1376934.1"/>
    </source>
</evidence>
<evidence type="ECO:0000256" key="3">
    <source>
        <dbReference type="SAM" id="MobiDB-lite"/>
    </source>
</evidence>
<evidence type="ECO:0000256" key="2">
    <source>
        <dbReference type="ARBA" id="ARBA00023158"/>
    </source>
</evidence>
<reference evidence="6" key="2">
    <citation type="submission" date="2023-05" db="EMBL/GenBank/DDBJ databases">
        <authorList>
            <person name="Schelkunov M.I."/>
        </authorList>
    </citation>
    <scope>NUCLEOTIDE SEQUENCE</scope>
    <source>
        <strain evidence="6">Hsosn_3</strain>
        <tissue evidence="6">Leaf</tissue>
    </source>
</reference>
<feature type="compositionally biased region" description="Basic and acidic residues" evidence="3">
    <location>
        <begin position="47"/>
        <end position="65"/>
    </location>
</feature>
<proteinExistence type="predicted"/>
<dbReference type="PANTHER" id="PTHR21596:SF3">
    <property type="entry name" value="FACTOR OF DNA METHYLATION 1-RELATED"/>
    <property type="match status" value="1"/>
</dbReference>
<sequence length="274" mass="31896">MKASFDDTSDILRRKSQLSLCKWRWYIWNKKLRHDDIFGIENANDGGGEKGEHDPRSGENEERSSMRRPSPSPLPVTSIHKKLQSGEINIKGLGKEGRTIRCPFCIGKKIKLHESRQLLQHAEGIWKSSKRKSKERGNHHALARYLKDTVLDHVRVLGESSEPLMCYPWTGILVVKGLDKEGRFTKQYLTDKLKRFKPIDIVLLENKVAPTGEAIIKFHKDYDGYSRLLQFHTFYARERHGKKEVTISVRLYSLRDSLMLSMKRRRRRRGGLMN</sequence>
<feature type="domain" description="XS" evidence="4">
    <location>
        <begin position="164"/>
        <end position="245"/>
    </location>
</feature>
<keyword evidence="2" id="KW-0943">RNA-mediated gene silencing</keyword>
<dbReference type="InterPro" id="IPR045177">
    <property type="entry name" value="FDM1-5/IDN2"/>
</dbReference>
<dbReference type="Pfam" id="PF03468">
    <property type="entry name" value="XS"/>
    <property type="match status" value="1"/>
</dbReference>
<dbReference type="InterPro" id="IPR005380">
    <property type="entry name" value="XS_domain"/>
</dbReference>
<gene>
    <name evidence="6" type="ORF">POM88_033127</name>
</gene>
<feature type="region of interest" description="Disordered" evidence="3">
    <location>
        <begin position="41"/>
        <end position="79"/>
    </location>
</feature>
<comment type="caution">
    <text evidence="6">The sequence shown here is derived from an EMBL/GenBank/DDBJ whole genome shotgun (WGS) entry which is preliminary data.</text>
</comment>
<accession>A0AAD8I1X1</accession>
<dbReference type="AlphaFoldDB" id="A0AAD8I1X1"/>
<dbReference type="EMBL" id="JAUIZM010000007">
    <property type="protein sequence ID" value="KAK1376934.1"/>
    <property type="molecule type" value="Genomic_DNA"/>
</dbReference>
<keyword evidence="1" id="KW-0175">Coiled coil</keyword>
<keyword evidence="7" id="KW-1185">Reference proteome</keyword>
<evidence type="ECO:0000313" key="7">
    <source>
        <dbReference type="Proteomes" id="UP001237642"/>
    </source>
</evidence>
<dbReference type="PANTHER" id="PTHR21596">
    <property type="entry name" value="RIBONUCLEASE P SUBUNIT P38"/>
    <property type="match status" value="1"/>
</dbReference>
<evidence type="ECO:0000259" key="4">
    <source>
        <dbReference type="Pfam" id="PF03468"/>
    </source>
</evidence>